<evidence type="ECO:0000313" key="3">
    <source>
        <dbReference type="Proteomes" id="UP000008229"/>
    </source>
</evidence>
<dbReference type="PANTHER" id="PTHR11079">
    <property type="entry name" value="CYTOSINE DEAMINASE FAMILY MEMBER"/>
    <property type="match status" value="1"/>
</dbReference>
<dbReference type="PANTHER" id="PTHR11079:SF162">
    <property type="entry name" value="RIBOFLAVIN BIOSYNTHESIS PROTEIN PYRD, CHLOROPLASTIC"/>
    <property type="match status" value="1"/>
</dbReference>
<organism evidence="2 3">
    <name type="scientific">Conexibacter woesei (strain DSM 14684 / CCUG 47730 / CIP 108061 / JCM 11494 / NBRC 100937 / ID131577)</name>
    <dbReference type="NCBI Taxonomy" id="469383"/>
    <lineage>
        <taxon>Bacteria</taxon>
        <taxon>Bacillati</taxon>
        <taxon>Actinomycetota</taxon>
        <taxon>Thermoleophilia</taxon>
        <taxon>Solirubrobacterales</taxon>
        <taxon>Conexibacteraceae</taxon>
        <taxon>Conexibacter</taxon>
    </lineage>
</organism>
<dbReference type="SUPFAM" id="SSF53927">
    <property type="entry name" value="Cytidine deaminase-like"/>
    <property type="match status" value="1"/>
</dbReference>
<feature type="domain" description="CMP/dCMP-type deaminase" evidence="1">
    <location>
        <begin position="31"/>
        <end position="167"/>
    </location>
</feature>
<keyword evidence="3" id="KW-1185">Reference proteome</keyword>
<dbReference type="GO" id="GO:0008835">
    <property type="term" value="F:diaminohydroxyphosphoribosylaminopyrimidine deaminase activity"/>
    <property type="evidence" value="ECO:0007669"/>
    <property type="project" value="TreeGrafter"/>
</dbReference>
<dbReference type="AlphaFoldDB" id="D3F7L3"/>
<dbReference type="PROSITE" id="PS51747">
    <property type="entry name" value="CYT_DCMP_DEAMINASES_2"/>
    <property type="match status" value="1"/>
</dbReference>
<dbReference type="KEGG" id="cwo:Cwoe_2452"/>
<proteinExistence type="predicted"/>
<dbReference type="HOGENOM" id="CLU_1413319_0_0_11"/>
<accession>D3F7L3</accession>
<dbReference type="EMBL" id="CP001854">
    <property type="protein sequence ID" value="ADB50875.1"/>
    <property type="molecule type" value="Genomic_DNA"/>
</dbReference>
<dbReference type="STRING" id="469383.Cwoe_2452"/>
<evidence type="ECO:0000313" key="2">
    <source>
        <dbReference type="EMBL" id="ADB50875.1"/>
    </source>
</evidence>
<protein>
    <submittedName>
        <fullName evidence="2">CMP/dCMP deaminase zinc-binding protein</fullName>
    </submittedName>
</protein>
<dbReference type="RefSeq" id="WP_012933926.1">
    <property type="nucleotide sequence ID" value="NC_013739.1"/>
</dbReference>
<dbReference type="InterPro" id="IPR016193">
    <property type="entry name" value="Cytidine_deaminase-like"/>
</dbReference>
<dbReference type="InterPro" id="IPR002125">
    <property type="entry name" value="CMP_dCMP_dom"/>
</dbReference>
<dbReference type="eggNOG" id="COG0590">
    <property type="taxonomic scope" value="Bacteria"/>
</dbReference>
<gene>
    <name evidence="2" type="ordered locus">Cwoe_2452</name>
</gene>
<reference evidence="3" key="2">
    <citation type="submission" date="2010-01" db="EMBL/GenBank/DDBJ databases">
        <title>The complete genome of Conexibacter woesei DSM 14684.</title>
        <authorList>
            <consortium name="US DOE Joint Genome Institute (JGI-PGF)"/>
            <person name="Lucas S."/>
            <person name="Copeland A."/>
            <person name="Lapidus A."/>
            <person name="Glavina del Rio T."/>
            <person name="Dalin E."/>
            <person name="Tice H."/>
            <person name="Bruce D."/>
            <person name="Goodwin L."/>
            <person name="Pitluck S."/>
            <person name="Kyrpides N."/>
            <person name="Mavromatis K."/>
            <person name="Ivanova N."/>
            <person name="Mikhailova N."/>
            <person name="Chertkov O."/>
            <person name="Brettin T."/>
            <person name="Detter J.C."/>
            <person name="Han C."/>
            <person name="Larimer F."/>
            <person name="Land M."/>
            <person name="Hauser L."/>
            <person name="Markowitz V."/>
            <person name="Cheng J.-F."/>
            <person name="Hugenholtz P."/>
            <person name="Woyke T."/>
            <person name="Wu D."/>
            <person name="Pukall R."/>
            <person name="Steenblock K."/>
            <person name="Schneider S."/>
            <person name="Klenk H.-P."/>
            <person name="Eisen J.A."/>
        </authorList>
    </citation>
    <scope>NUCLEOTIDE SEQUENCE [LARGE SCALE GENOMIC DNA]</scope>
    <source>
        <strain evidence="3">DSM 14684 / CIP 108061 / JCM 11494 / NBRC 100937 / ID131577</strain>
    </source>
</reference>
<reference evidence="2 3" key="1">
    <citation type="journal article" date="2010" name="Stand. Genomic Sci.">
        <title>Complete genome sequence of Conexibacter woesei type strain (ID131577).</title>
        <authorList>
            <person name="Pukall R."/>
            <person name="Lapidus A."/>
            <person name="Glavina Del Rio T."/>
            <person name="Copeland A."/>
            <person name="Tice H."/>
            <person name="Cheng J.-F."/>
            <person name="Lucas S."/>
            <person name="Chen F."/>
            <person name="Nolan M."/>
            <person name="Bruce D."/>
            <person name="Goodwin L."/>
            <person name="Pitluck S."/>
            <person name="Mavromatis K."/>
            <person name="Ivanova N."/>
            <person name="Ovchinnikova G."/>
            <person name="Pati A."/>
            <person name="Chen A."/>
            <person name="Palaniappan K."/>
            <person name="Land M."/>
            <person name="Hauser L."/>
            <person name="Chang Y.-J."/>
            <person name="Jeffries C.D."/>
            <person name="Chain P."/>
            <person name="Meincke L."/>
            <person name="Sims D."/>
            <person name="Brettin T."/>
            <person name="Detter J.C."/>
            <person name="Rohde M."/>
            <person name="Goeker M."/>
            <person name="Bristow J."/>
            <person name="Eisen J.A."/>
            <person name="Markowitz V."/>
            <person name="Kyrpides N.C."/>
            <person name="Klenk H.-P."/>
            <person name="Hugenholtz P."/>
        </authorList>
    </citation>
    <scope>NUCLEOTIDE SEQUENCE [LARGE SCALE GENOMIC DNA]</scope>
    <source>
        <strain evidence="3">DSM 14684 / CIP 108061 / JCM 11494 / NBRC 100937 / ID131577</strain>
    </source>
</reference>
<dbReference type="CDD" id="cd01285">
    <property type="entry name" value="nucleoside_deaminase"/>
    <property type="match status" value="1"/>
</dbReference>
<dbReference type="Pfam" id="PF00383">
    <property type="entry name" value="dCMP_cyt_deam_1"/>
    <property type="match status" value="1"/>
</dbReference>
<sequence length="195" mass="21588">MDDVRRRGLERLGALPASELGERLRAFAWTDPADGFVWLSCTLALEAMEAGNYGVGAVLVRDGEVVAEGRNRLLEPYVRTDCHAETEAVDQFEARFRDFPDATGTVLWTSLECCPMCTVRLINTGIREVYYAAPDADGGMLSRWDGLPPFWRGLAARRDPPQRFAQAACAPQLRELAGAIFHASDARLDVRMAAR</sequence>
<dbReference type="Proteomes" id="UP000008229">
    <property type="component" value="Chromosome"/>
</dbReference>
<evidence type="ECO:0000259" key="1">
    <source>
        <dbReference type="PROSITE" id="PS51747"/>
    </source>
</evidence>
<dbReference type="Gene3D" id="3.40.140.10">
    <property type="entry name" value="Cytidine Deaminase, domain 2"/>
    <property type="match status" value="1"/>
</dbReference>
<name>D3F7L3_CONWI</name>